<accession>A0A926VBR5</accession>
<organism evidence="1 2">
    <name type="scientific">Aerosakkonema funiforme FACHB-1375</name>
    <dbReference type="NCBI Taxonomy" id="2949571"/>
    <lineage>
        <taxon>Bacteria</taxon>
        <taxon>Bacillati</taxon>
        <taxon>Cyanobacteriota</taxon>
        <taxon>Cyanophyceae</taxon>
        <taxon>Oscillatoriophycideae</taxon>
        <taxon>Aerosakkonematales</taxon>
        <taxon>Aerosakkonemataceae</taxon>
        <taxon>Aerosakkonema</taxon>
    </lineage>
</organism>
<keyword evidence="2" id="KW-1185">Reference proteome</keyword>
<protein>
    <submittedName>
        <fullName evidence="1">Uncharacterized protein</fullName>
    </submittedName>
</protein>
<dbReference type="Proteomes" id="UP000641646">
    <property type="component" value="Unassembled WGS sequence"/>
</dbReference>
<comment type="caution">
    <text evidence="1">The sequence shown here is derived from an EMBL/GenBank/DDBJ whole genome shotgun (WGS) entry which is preliminary data.</text>
</comment>
<evidence type="ECO:0000313" key="1">
    <source>
        <dbReference type="EMBL" id="MBD2180851.1"/>
    </source>
</evidence>
<reference evidence="1" key="1">
    <citation type="journal article" date="2015" name="ISME J.">
        <title>Draft Genome Sequence of Streptomyces incarnatus NRRL8089, which Produces the Nucleoside Antibiotic Sinefungin.</title>
        <authorList>
            <person name="Oshima K."/>
            <person name="Hattori M."/>
            <person name="Shimizu H."/>
            <person name="Fukuda K."/>
            <person name="Nemoto M."/>
            <person name="Inagaki K."/>
            <person name="Tamura T."/>
        </authorList>
    </citation>
    <scope>NUCLEOTIDE SEQUENCE</scope>
    <source>
        <strain evidence="1">FACHB-1375</strain>
    </source>
</reference>
<dbReference type="AlphaFoldDB" id="A0A926VBR5"/>
<sequence>MSYSPLALGFFVIDGDGLPVVEKSHQGNYSLIFLNRSDAARYCQQMSELRRLSAKDCAIATMPIHQIQRLLSHAKIRVCVIHSWDAVVA</sequence>
<proteinExistence type="predicted"/>
<evidence type="ECO:0000313" key="2">
    <source>
        <dbReference type="Proteomes" id="UP000641646"/>
    </source>
</evidence>
<reference evidence="1" key="2">
    <citation type="submission" date="2020-08" db="EMBL/GenBank/DDBJ databases">
        <authorList>
            <person name="Chen M."/>
            <person name="Teng W."/>
            <person name="Zhao L."/>
            <person name="Hu C."/>
            <person name="Zhou Y."/>
            <person name="Han B."/>
            <person name="Song L."/>
            <person name="Shu W."/>
        </authorList>
    </citation>
    <scope>NUCLEOTIDE SEQUENCE</scope>
    <source>
        <strain evidence="1">FACHB-1375</strain>
    </source>
</reference>
<name>A0A926VBR5_9CYAN</name>
<gene>
    <name evidence="1" type="ORF">H6G03_07000</name>
</gene>
<dbReference type="RefSeq" id="WP_190463491.1">
    <property type="nucleotide sequence ID" value="NZ_JACJPW010000013.1"/>
</dbReference>
<dbReference type="EMBL" id="JACJPW010000013">
    <property type="protein sequence ID" value="MBD2180851.1"/>
    <property type="molecule type" value="Genomic_DNA"/>
</dbReference>